<evidence type="ECO:0000313" key="2">
    <source>
        <dbReference type="Proteomes" id="UP001283361"/>
    </source>
</evidence>
<dbReference type="Proteomes" id="UP001283361">
    <property type="component" value="Unassembled WGS sequence"/>
</dbReference>
<keyword evidence="2" id="KW-1185">Reference proteome</keyword>
<organism evidence="1 2">
    <name type="scientific">Elysia crispata</name>
    <name type="common">lettuce slug</name>
    <dbReference type="NCBI Taxonomy" id="231223"/>
    <lineage>
        <taxon>Eukaryota</taxon>
        <taxon>Metazoa</taxon>
        <taxon>Spiralia</taxon>
        <taxon>Lophotrochozoa</taxon>
        <taxon>Mollusca</taxon>
        <taxon>Gastropoda</taxon>
        <taxon>Heterobranchia</taxon>
        <taxon>Euthyneura</taxon>
        <taxon>Panpulmonata</taxon>
        <taxon>Sacoglossa</taxon>
        <taxon>Placobranchoidea</taxon>
        <taxon>Plakobranchidae</taxon>
        <taxon>Elysia</taxon>
    </lineage>
</organism>
<proteinExistence type="predicted"/>
<name>A0AAE1AA66_9GAST</name>
<sequence>MSIEAILKFSVTAQDSGFLIGGVAFGDSGRGLRDKLDILEQTGVTGLERGFDVGNVTGITKPACQMFTRRASLEVFKLQMVC</sequence>
<gene>
    <name evidence="1" type="ORF">RRG08_063466</name>
</gene>
<evidence type="ECO:0000313" key="1">
    <source>
        <dbReference type="EMBL" id="KAK3783805.1"/>
    </source>
</evidence>
<accession>A0AAE1AA66</accession>
<dbReference type="EMBL" id="JAWDGP010002355">
    <property type="protein sequence ID" value="KAK3783805.1"/>
    <property type="molecule type" value="Genomic_DNA"/>
</dbReference>
<reference evidence="1" key="1">
    <citation type="journal article" date="2023" name="G3 (Bethesda)">
        <title>A reference genome for the long-term kleptoplast-retaining sea slug Elysia crispata morphotype clarki.</title>
        <authorList>
            <person name="Eastman K.E."/>
            <person name="Pendleton A.L."/>
            <person name="Shaikh M.A."/>
            <person name="Suttiyut T."/>
            <person name="Ogas R."/>
            <person name="Tomko P."/>
            <person name="Gavelis G."/>
            <person name="Widhalm J.R."/>
            <person name="Wisecaver J.H."/>
        </authorList>
    </citation>
    <scope>NUCLEOTIDE SEQUENCE</scope>
    <source>
        <strain evidence="1">ECLA1</strain>
    </source>
</reference>
<protein>
    <submittedName>
        <fullName evidence="1">Uncharacterized protein</fullName>
    </submittedName>
</protein>
<comment type="caution">
    <text evidence="1">The sequence shown here is derived from an EMBL/GenBank/DDBJ whole genome shotgun (WGS) entry which is preliminary data.</text>
</comment>
<dbReference type="AlphaFoldDB" id="A0AAE1AA66"/>